<organism evidence="4 5">
    <name type="scientific">Trichoderma guizhouense</name>
    <dbReference type="NCBI Taxonomy" id="1491466"/>
    <lineage>
        <taxon>Eukaryota</taxon>
        <taxon>Fungi</taxon>
        <taxon>Dikarya</taxon>
        <taxon>Ascomycota</taxon>
        <taxon>Pezizomycotina</taxon>
        <taxon>Sordariomycetes</taxon>
        <taxon>Hypocreomycetidae</taxon>
        <taxon>Hypocreales</taxon>
        <taxon>Hypocreaceae</taxon>
        <taxon>Trichoderma</taxon>
    </lineage>
</organism>
<comment type="similarity">
    <text evidence="1">Belongs to the zinc-containing alcohol dehydrogenase family.</text>
</comment>
<keyword evidence="5" id="KW-1185">Reference proteome</keyword>
<protein>
    <submittedName>
        <fullName evidence="4">Alcohol dehydrogenase,zinc-containing</fullName>
    </submittedName>
</protein>
<comment type="caution">
    <text evidence="4">The sequence shown here is derived from an EMBL/GenBank/DDBJ whole genome shotgun (WGS) entry which is preliminary data.</text>
</comment>
<dbReference type="Gene3D" id="3.40.50.720">
    <property type="entry name" value="NAD(P)-binding Rossmann-like Domain"/>
    <property type="match status" value="1"/>
</dbReference>
<dbReference type="InterPro" id="IPR047122">
    <property type="entry name" value="Trans-enoyl_RdTase-like"/>
</dbReference>
<evidence type="ECO:0000313" key="5">
    <source>
        <dbReference type="Proteomes" id="UP000191004"/>
    </source>
</evidence>
<dbReference type="InterPro" id="IPR013154">
    <property type="entry name" value="ADH-like_N"/>
</dbReference>
<dbReference type="SUPFAM" id="SSF51735">
    <property type="entry name" value="NAD(P)-binding Rossmann-fold domains"/>
    <property type="match status" value="1"/>
</dbReference>
<dbReference type="PANTHER" id="PTHR45348">
    <property type="entry name" value="HYPOTHETICAL OXIDOREDUCTASE (EUROFUNG)"/>
    <property type="match status" value="1"/>
</dbReference>
<dbReference type="InterPro" id="IPR020843">
    <property type="entry name" value="ER"/>
</dbReference>
<dbReference type="Pfam" id="PF00107">
    <property type="entry name" value="ADH_zinc_N"/>
    <property type="match status" value="1"/>
</dbReference>
<keyword evidence="2" id="KW-0560">Oxidoreductase</keyword>
<dbReference type="InterPro" id="IPR036291">
    <property type="entry name" value="NAD(P)-bd_dom_sf"/>
</dbReference>
<dbReference type="Gene3D" id="3.90.180.10">
    <property type="entry name" value="Medium-chain alcohol dehydrogenases, catalytic domain"/>
    <property type="match status" value="1"/>
</dbReference>
<dbReference type="CDD" id="cd08249">
    <property type="entry name" value="enoyl_reductase_like"/>
    <property type="match status" value="1"/>
</dbReference>
<dbReference type="InterPro" id="IPR011032">
    <property type="entry name" value="GroES-like_sf"/>
</dbReference>
<sequence>MAEQKAVVITGRGQRLALQTRPVPTPGPNEVLVKVNIAGLNPHDQYVRDLGYFIGDNVPSPFGIDLVGVVHALGKDVDKFKVGDVVFGNGDPFKGDYMGTQEYAIMDVSFMGRVPSSITQDEAATLPLNVLTMYIALFHPSTHAIPSPLTPEGQSFDYKNTPLAVVGGGSNCGKFAIQIAKWAGFGTIIAIAGKAKSNLLLDLGATHVIDRTLSDSDIEAKVRSIVGDDLLHVCTAVKAPDLTLGANLLSNSKKGILVPLTAGEVDDSRLNKQAGYDLRRFLCRPHEDDRRELSTIFWKSFPNLVEKGVFKPTPFQIVKGLDADKINGIIDEYGAGKNPTRPNVHVSDI</sequence>
<dbReference type="PANTHER" id="PTHR45348:SF2">
    <property type="entry name" value="ZINC-TYPE ALCOHOL DEHYDROGENASE-LIKE PROTEIN C2E1P3.01"/>
    <property type="match status" value="1"/>
</dbReference>
<dbReference type="Proteomes" id="UP000191004">
    <property type="component" value="Unassembled WGS sequence"/>
</dbReference>
<accession>A0A1T3D1I3</accession>
<dbReference type="SUPFAM" id="SSF50129">
    <property type="entry name" value="GroES-like"/>
    <property type="match status" value="1"/>
</dbReference>
<evidence type="ECO:0000313" key="4">
    <source>
        <dbReference type="EMBL" id="OPB47161.1"/>
    </source>
</evidence>
<dbReference type="InterPro" id="IPR013149">
    <property type="entry name" value="ADH-like_C"/>
</dbReference>
<reference evidence="4 5" key="1">
    <citation type="submission" date="2016-04" db="EMBL/GenBank/DDBJ databases">
        <title>Multiple horizontal gene transfer events from other fungi enriched the ability of the initially mycotrophic fungus Trichoderma (Ascomycota) to feed on dead plant biomass.</title>
        <authorList>
            <person name="Atanasova L."/>
            <person name="Chenthamara K."/>
            <person name="Zhang J."/>
            <person name="Grujic M."/>
            <person name="Henrissat B."/>
            <person name="Kuo A."/>
            <person name="Aertz A."/>
            <person name="Salamov A."/>
            <person name="Lipzen A."/>
            <person name="Labutti K."/>
            <person name="Barry K."/>
            <person name="Miao Y."/>
            <person name="Rahimi M.J."/>
            <person name="Shen Q."/>
            <person name="Grigoriev I.V."/>
            <person name="Kubicek C.P."/>
            <person name="Druzhinina I.S."/>
        </authorList>
    </citation>
    <scope>NUCLEOTIDE SEQUENCE [LARGE SCALE GENOMIC DNA]</scope>
    <source>
        <strain evidence="4 5">NJAU 4742</strain>
    </source>
</reference>
<evidence type="ECO:0000259" key="3">
    <source>
        <dbReference type="SMART" id="SM00829"/>
    </source>
</evidence>
<evidence type="ECO:0000256" key="2">
    <source>
        <dbReference type="ARBA" id="ARBA00023002"/>
    </source>
</evidence>
<dbReference type="Pfam" id="PF08240">
    <property type="entry name" value="ADH_N"/>
    <property type="match status" value="1"/>
</dbReference>
<name>A0A1T3D1I3_9HYPO</name>
<gene>
    <name evidence="4" type="ORF">A0O28_0072850</name>
</gene>
<evidence type="ECO:0000256" key="1">
    <source>
        <dbReference type="ARBA" id="ARBA00008072"/>
    </source>
</evidence>
<dbReference type="SMART" id="SM00829">
    <property type="entry name" value="PKS_ER"/>
    <property type="match status" value="1"/>
</dbReference>
<dbReference type="AlphaFoldDB" id="A0A1T3D1I3"/>
<dbReference type="GO" id="GO:0016651">
    <property type="term" value="F:oxidoreductase activity, acting on NAD(P)H"/>
    <property type="evidence" value="ECO:0007669"/>
    <property type="project" value="InterPro"/>
</dbReference>
<proteinExistence type="inferred from homology"/>
<dbReference type="OrthoDB" id="9992527at2759"/>
<feature type="domain" description="Enoyl reductase (ER)" evidence="3">
    <location>
        <begin position="11"/>
        <end position="321"/>
    </location>
</feature>
<dbReference type="EMBL" id="LVVK01000002">
    <property type="protein sequence ID" value="OPB47161.1"/>
    <property type="molecule type" value="Genomic_DNA"/>
</dbReference>